<accession>A0ABV2JJF1</accession>
<dbReference type="Gene3D" id="2.60.40.3760">
    <property type="match status" value="6"/>
</dbReference>
<dbReference type="Pfam" id="PF08481">
    <property type="entry name" value="GBS_Bsp-like"/>
    <property type="match status" value="6"/>
</dbReference>
<reference evidence="4 5" key="1">
    <citation type="submission" date="2024-06" db="EMBL/GenBank/DDBJ databases">
        <title>Genomic Encyclopedia of Type Strains, Phase IV (KMG-IV): sequencing the most valuable type-strain genomes for metagenomic binning, comparative biology and taxonomic classification.</title>
        <authorList>
            <person name="Goeker M."/>
        </authorList>
    </citation>
    <scope>NUCLEOTIDE SEQUENCE [LARGE SCALE GENOMIC DNA]</scope>
    <source>
        <strain evidence="4 5">DSM 15349</strain>
    </source>
</reference>
<name>A0ABV2JJF1_9STRE</name>
<evidence type="ECO:0000313" key="5">
    <source>
        <dbReference type="Proteomes" id="UP001549055"/>
    </source>
</evidence>
<organism evidence="4 5">
    <name type="scientific">Streptococcus gallinaceus</name>
    <dbReference type="NCBI Taxonomy" id="165758"/>
    <lineage>
        <taxon>Bacteria</taxon>
        <taxon>Bacillati</taxon>
        <taxon>Bacillota</taxon>
        <taxon>Bacilli</taxon>
        <taxon>Lactobacillales</taxon>
        <taxon>Streptococcaceae</taxon>
        <taxon>Streptococcus</taxon>
    </lineage>
</organism>
<feature type="region of interest" description="Disordered" evidence="3">
    <location>
        <begin position="151"/>
        <end position="229"/>
    </location>
</feature>
<dbReference type="PROSITE" id="PS00953">
    <property type="entry name" value="GLYCOSYL_HYDROL_F25_1"/>
    <property type="match status" value="1"/>
</dbReference>
<dbReference type="RefSeq" id="WP_354280234.1">
    <property type="nucleotide sequence ID" value="NZ_JBEPMK010000002.1"/>
</dbReference>
<dbReference type="SUPFAM" id="SSF51445">
    <property type="entry name" value="(Trans)glycosidases"/>
    <property type="match status" value="1"/>
</dbReference>
<evidence type="ECO:0000256" key="2">
    <source>
        <dbReference type="RuleBase" id="RU361176"/>
    </source>
</evidence>
<dbReference type="InterPro" id="IPR017853">
    <property type="entry name" value="GH"/>
</dbReference>
<keyword evidence="2" id="KW-0326">Glycosidase</keyword>
<protein>
    <recommendedName>
        <fullName evidence="2">Lysozyme</fullName>
        <ecNumber evidence="2">3.2.1.17</ecNumber>
    </recommendedName>
</protein>
<dbReference type="PROSITE" id="PS51904">
    <property type="entry name" value="GLYCOSYL_HYDROL_F25_2"/>
    <property type="match status" value="1"/>
</dbReference>
<sequence>MKYKSLIYVGAVTAALGVAQVAGEQVLADSIVSDPTLKKAVEDEKVSGRVAVSLESGKAKLTLSDLSVTVRQVKAILWTKKTQASPKEITFTKDSNNQYQALAAGDGLVEKDSSTPVFVQFEVVTETGKTLVFQDYQFVWKTEAEGIEKTTLSSSTEVDLTKETATSSTTSSSSAATKTSTLASSTTGTTSKSSTSTETSSTSSTKASPAKNEKNTVTSPATKIVLGPGYGAAGPKVDGTLNIRNVNTVAGTFDVVISNVVGASTIQTVQVPIWTDANGQDDIKWYTATKQADGTYKVTVNKRSHKNGVGLYHAHLYYQYSTGKHQGIASTSFTLPEPNGYSGTLSIQNVNEGQGTFDVVVSNVIGNGIQSVQVPVWTDEAGQDDIKWYTAVKQANGIYKVTVNKRDHKNGVGKYHAHLYYQLTNGSKKGIATTSTTIQSRPQGKLTITNVNNQQGTFDVLVSNIVSSKAISSVQVPVWTEEAGQDDIKWYTAVRQANGTYKVTVNKKDHKNGVGKYNVHLYYTYSDQTKSGIATTTTNLSLPVSGKLTVANLNEKTGTFDLIASDVVGKSSIQAVRIPVWTNANNQDDLKWYTATKQANGTYKITINKKDHNNEVGIYHAHLYYKYSDGELQGITTTKLELPADKPSASVRITNNNTSNGGFDVVVTNVWVPGNLESVQVPVWSEVNGQDDIKWYTAVKQADGSYKASVSASDHKYSTGAYQAHVYLKQTDGKQFGVATTKTNVAITNTNPRAVATISNIDNTYGTFDVVVKNIYAPAGIDKIEIPVWTDANDQNDIIWYPAERQSDGTYRITVRLANHKYEQGKINAHVYLTSQGQRYGVAATSATVNYVKKTGQSFIDISSHNGELSTDDYRNLMQQGVAGVVVKLSEGTSYLNPYAANQIKNAQAVGLKVSAYHYSHFTDANSAKAEARYFVAAANKLGLSKNITMVNDIEEPKTRNNINTNMKTWEAEMRSLGYSNLVHYTGASWLDKNEVNVKGPINIANFGMSNLWVAHYPYYSGMSANQAREMAYYAGAAAWQFTSVASLLSGHSNFDLNIDYSGRFTN</sequence>
<dbReference type="EC" id="3.2.1.17" evidence="2"/>
<comment type="similarity">
    <text evidence="1 2">Belongs to the glycosyl hydrolase 25 family.</text>
</comment>
<dbReference type="Gene3D" id="3.20.20.80">
    <property type="entry name" value="Glycosidases"/>
    <property type="match status" value="1"/>
</dbReference>
<evidence type="ECO:0000256" key="1">
    <source>
        <dbReference type="ARBA" id="ARBA00010646"/>
    </source>
</evidence>
<comment type="catalytic activity">
    <reaction evidence="2">
        <text>Hydrolysis of (1-&gt;4)-beta-linkages between N-acetylmuramic acid and N-acetyl-D-glucosamine residues in a peptidoglycan and between N-acetyl-D-glucosamine residues in chitodextrins.</text>
        <dbReference type="EC" id="3.2.1.17"/>
    </reaction>
</comment>
<dbReference type="Proteomes" id="UP001549055">
    <property type="component" value="Unassembled WGS sequence"/>
</dbReference>
<proteinExistence type="inferred from homology"/>
<dbReference type="InterPro" id="IPR013688">
    <property type="entry name" value="GBS_Bsp-like"/>
</dbReference>
<evidence type="ECO:0000313" key="4">
    <source>
        <dbReference type="EMBL" id="MET3644041.1"/>
    </source>
</evidence>
<feature type="compositionally biased region" description="Low complexity" evidence="3">
    <location>
        <begin position="163"/>
        <end position="208"/>
    </location>
</feature>
<gene>
    <name evidence="4" type="ORF">ABID27_000663</name>
</gene>
<dbReference type="InterPro" id="IPR008270">
    <property type="entry name" value="Glyco_hydro_25_AS"/>
</dbReference>
<dbReference type="InterPro" id="IPR002053">
    <property type="entry name" value="Glyco_hydro_25"/>
</dbReference>
<dbReference type="EMBL" id="JBEPMK010000002">
    <property type="protein sequence ID" value="MET3644041.1"/>
    <property type="molecule type" value="Genomic_DNA"/>
</dbReference>
<evidence type="ECO:0000256" key="3">
    <source>
        <dbReference type="SAM" id="MobiDB-lite"/>
    </source>
</evidence>
<comment type="caution">
    <text evidence="4">The sequence shown here is derived from an EMBL/GenBank/DDBJ whole genome shotgun (WGS) entry which is preliminary data.</text>
</comment>
<keyword evidence="2" id="KW-0378">Hydrolase</keyword>
<dbReference type="PANTHER" id="PTHR34135:SF2">
    <property type="entry name" value="LYSOZYME"/>
    <property type="match status" value="1"/>
</dbReference>
<dbReference type="Pfam" id="PF01183">
    <property type="entry name" value="Glyco_hydro_25"/>
    <property type="match status" value="1"/>
</dbReference>
<dbReference type="PANTHER" id="PTHR34135">
    <property type="entry name" value="LYSOZYME"/>
    <property type="match status" value="1"/>
</dbReference>
<keyword evidence="5" id="KW-1185">Reference proteome</keyword>